<feature type="non-terminal residue" evidence="1">
    <location>
        <position position="1"/>
    </location>
</feature>
<keyword evidence="2" id="KW-1185">Reference proteome</keyword>
<dbReference type="OrthoDB" id="10316804at2759"/>
<dbReference type="EMBL" id="CAACVG010015025">
    <property type="protein sequence ID" value="VEN64000.1"/>
    <property type="molecule type" value="Genomic_DNA"/>
</dbReference>
<proteinExistence type="predicted"/>
<dbReference type="Proteomes" id="UP000410492">
    <property type="component" value="Unassembled WGS sequence"/>
</dbReference>
<organism evidence="1 2">
    <name type="scientific">Callosobruchus maculatus</name>
    <name type="common">Southern cowpea weevil</name>
    <name type="synonym">Pulse bruchid</name>
    <dbReference type="NCBI Taxonomy" id="64391"/>
    <lineage>
        <taxon>Eukaryota</taxon>
        <taxon>Metazoa</taxon>
        <taxon>Ecdysozoa</taxon>
        <taxon>Arthropoda</taxon>
        <taxon>Hexapoda</taxon>
        <taxon>Insecta</taxon>
        <taxon>Pterygota</taxon>
        <taxon>Neoptera</taxon>
        <taxon>Endopterygota</taxon>
        <taxon>Coleoptera</taxon>
        <taxon>Polyphaga</taxon>
        <taxon>Cucujiformia</taxon>
        <taxon>Chrysomeloidea</taxon>
        <taxon>Chrysomelidae</taxon>
        <taxon>Bruchinae</taxon>
        <taxon>Bruchini</taxon>
        <taxon>Callosobruchus</taxon>
    </lineage>
</organism>
<sequence length="57" mass="6332">RVGVKSGKSSRVRCTSISLLGDEVKIINLVIKLKSQEQFEPQFSQGYVSCSRESIES</sequence>
<name>A0A653DW70_CALMS</name>
<reference evidence="1 2" key="1">
    <citation type="submission" date="2019-01" db="EMBL/GenBank/DDBJ databases">
        <authorList>
            <person name="Sayadi A."/>
        </authorList>
    </citation>
    <scope>NUCLEOTIDE SEQUENCE [LARGE SCALE GENOMIC DNA]</scope>
</reference>
<protein>
    <submittedName>
        <fullName evidence="1">Uncharacterized protein</fullName>
    </submittedName>
</protein>
<accession>A0A653DW70</accession>
<dbReference type="AlphaFoldDB" id="A0A653DW70"/>
<evidence type="ECO:0000313" key="2">
    <source>
        <dbReference type="Proteomes" id="UP000410492"/>
    </source>
</evidence>
<gene>
    <name evidence="1" type="ORF">CALMAC_LOCUS20656</name>
</gene>
<evidence type="ECO:0000313" key="1">
    <source>
        <dbReference type="EMBL" id="VEN64000.1"/>
    </source>
</evidence>